<dbReference type="Proteomes" id="UP000287166">
    <property type="component" value="Unassembled WGS sequence"/>
</dbReference>
<keyword evidence="3" id="KW-1185">Reference proteome</keyword>
<feature type="region of interest" description="Disordered" evidence="1">
    <location>
        <begin position="385"/>
        <end position="404"/>
    </location>
</feature>
<proteinExistence type="predicted"/>
<organism evidence="2 3">
    <name type="scientific">Sparassis crispa</name>
    <dbReference type="NCBI Taxonomy" id="139825"/>
    <lineage>
        <taxon>Eukaryota</taxon>
        <taxon>Fungi</taxon>
        <taxon>Dikarya</taxon>
        <taxon>Basidiomycota</taxon>
        <taxon>Agaricomycotina</taxon>
        <taxon>Agaricomycetes</taxon>
        <taxon>Polyporales</taxon>
        <taxon>Sparassidaceae</taxon>
        <taxon>Sparassis</taxon>
    </lineage>
</organism>
<dbReference type="RefSeq" id="XP_027618558.1">
    <property type="nucleotide sequence ID" value="XM_027762757.1"/>
</dbReference>
<dbReference type="AlphaFoldDB" id="A0A401GZP7"/>
<dbReference type="EMBL" id="BFAD01000011">
    <property type="protein sequence ID" value="GBE87645.1"/>
    <property type="molecule type" value="Genomic_DNA"/>
</dbReference>
<feature type="compositionally biased region" description="Basic and acidic residues" evidence="1">
    <location>
        <begin position="322"/>
        <end position="332"/>
    </location>
</feature>
<gene>
    <name evidence="2" type="ORF">SCP_1103220</name>
</gene>
<dbReference type="GeneID" id="38784562"/>
<name>A0A401GZP7_9APHY</name>
<feature type="region of interest" description="Disordered" evidence="1">
    <location>
        <begin position="55"/>
        <end position="123"/>
    </location>
</feature>
<sequence>MVPPLSVSSFPDLLRLPTSDLDIPAPPSSDPVLSIKKRRRHPSALFLKTTDGLVQGHPFSAADSDPDDSPSSPILFRQSDELERRRSLRTDHIRRYKFPAPAATPGGTSTSPETASFPSTPRSTKESIACFRLSRSALSRSPSPDMDITHCSGSWVDTRGLLPPLPPLPNVSKIDEKETSTIYYVEDDESDNRPVEGTADELEFVDPSPTDSLFSVSSFDSCILDWKDDIRVGGNVRYAPTTARARSFDGVRPSLPSRQFSKPLSFATFTTPLILPSVNPHIAVAPTTPLPTPCSRAKLRFGCRGKSATAPPDLGSSSSLVEDVKTGSERARSPSNMLKLRLKRMRSQKALFCRRTPLASESFDTAADTDADMACDDFSASPSVSRMSSGTLGREPSPCSSIPSARPIRECTSSHGSDISVVDLPLYDVSIPAPSRSADLAADEPLACGSVSRSKLIGRSVEVAVATATLFGDVLEERDISDVIPRLRMLRVSSRSRLW</sequence>
<feature type="region of interest" description="Disordered" evidence="1">
    <location>
        <begin position="307"/>
        <end position="334"/>
    </location>
</feature>
<reference evidence="2 3" key="1">
    <citation type="journal article" date="2018" name="Sci. Rep.">
        <title>Genome sequence of the cauliflower mushroom Sparassis crispa (Hanabiratake) and its association with beneficial usage.</title>
        <authorList>
            <person name="Kiyama R."/>
            <person name="Furutani Y."/>
            <person name="Kawaguchi K."/>
            <person name="Nakanishi T."/>
        </authorList>
    </citation>
    <scope>NUCLEOTIDE SEQUENCE [LARGE SCALE GENOMIC DNA]</scope>
</reference>
<dbReference type="InParanoid" id="A0A401GZP7"/>
<evidence type="ECO:0000313" key="2">
    <source>
        <dbReference type="EMBL" id="GBE87645.1"/>
    </source>
</evidence>
<feature type="compositionally biased region" description="Polar residues" evidence="1">
    <location>
        <begin position="106"/>
        <end position="122"/>
    </location>
</feature>
<evidence type="ECO:0000256" key="1">
    <source>
        <dbReference type="SAM" id="MobiDB-lite"/>
    </source>
</evidence>
<protein>
    <submittedName>
        <fullName evidence="2">Uncharacterized protein</fullName>
    </submittedName>
</protein>
<accession>A0A401GZP7</accession>
<comment type="caution">
    <text evidence="2">The sequence shown here is derived from an EMBL/GenBank/DDBJ whole genome shotgun (WGS) entry which is preliminary data.</text>
</comment>
<feature type="region of interest" description="Disordered" evidence="1">
    <location>
        <begin position="16"/>
        <end position="37"/>
    </location>
</feature>
<evidence type="ECO:0000313" key="3">
    <source>
        <dbReference type="Proteomes" id="UP000287166"/>
    </source>
</evidence>
<feature type="compositionally biased region" description="Basic and acidic residues" evidence="1">
    <location>
        <begin position="78"/>
        <end position="93"/>
    </location>
</feature>